<dbReference type="GO" id="GO:0016301">
    <property type="term" value="F:kinase activity"/>
    <property type="evidence" value="ECO:0007669"/>
    <property type="project" value="UniProtKB-KW"/>
</dbReference>
<dbReference type="EMBL" id="BBXV01000012">
    <property type="protein sequence ID" value="GAQ17100.1"/>
    <property type="molecule type" value="Genomic_DNA"/>
</dbReference>
<name>A0A0U9HDM4_9BACI</name>
<comment type="caution">
    <text evidence="1">The sequence shown here is derived from an EMBL/GenBank/DDBJ whole genome shotgun (WGS) entry which is preliminary data.</text>
</comment>
<evidence type="ECO:0000313" key="1">
    <source>
        <dbReference type="EMBL" id="GAQ17100.1"/>
    </source>
</evidence>
<reference evidence="1 2" key="2">
    <citation type="journal article" date="2016" name="Genome Announc.">
        <title>Draft Genome Sequence of Oceanobacillus picturae Heshi-B3, Isolated from Fermented Rice Bran in a Traditional Japanese Seafood Dish.</title>
        <authorList>
            <person name="Akuzawa S."/>
            <person name="Nagaoka J."/>
            <person name="Kanekatsu M."/>
            <person name="Kanesaki Y."/>
            <person name="Suzuki T."/>
        </authorList>
    </citation>
    <scope>NUCLEOTIDE SEQUENCE [LARGE SCALE GENOMIC DNA]</scope>
    <source>
        <strain evidence="1 2">Heshi-B3</strain>
    </source>
</reference>
<gene>
    <name evidence="1" type="ORF">OPHB3_1025</name>
</gene>
<reference evidence="2" key="1">
    <citation type="submission" date="2015-07" db="EMBL/GenBank/DDBJ databases">
        <title>Draft Genome Sequence of Oceanobacillus picturae Heshi-B3 that Was Isolated from Fermented Rice Bran with Aging Salted Mackerel, Which Was Named Heshiko as Traditional Fermented Seafood in Japan.</title>
        <authorList>
            <person name="Akuzawa S."/>
            <person name="Nakagawa J."/>
            <person name="Kanekatsu T."/>
            <person name="Kanesaki Y."/>
            <person name="Suzuki T."/>
        </authorList>
    </citation>
    <scope>NUCLEOTIDE SEQUENCE [LARGE SCALE GENOMIC DNA]</scope>
    <source>
        <strain evidence="2">Heshi-B3</strain>
    </source>
</reference>
<evidence type="ECO:0000313" key="2">
    <source>
        <dbReference type="Proteomes" id="UP000052946"/>
    </source>
</evidence>
<keyword evidence="1" id="KW-0808">Transferase</keyword>
<sequence length="87" mass="10504">MPDYPIKDGEIVKKLWGPGRESGCPIKQNPYHTICHHIWEDAILHVPSFENSIQDKNNYYRYDKMQDKFGYRMHIPFLQYRNIVNTY</sequence>
<keyword evidence="1" id="KW-0418">Kinase</keyword>
<dbReference type="Proteomes" id="UP000052946">
    <property type="component" value="Unassembled WGS sequence"/>
</dbReference>
<protein>
    <submittedName>
        <fullName evidence="1">Two-component sensor kinase</fullName>
    </submittedName>
</protein>
<dbReference type="AlphaFoldDB" id="A0A0U9HDM4"/>
<organism evidence="1 2">
    <name type="scientific">Oceanobacillus picturae</name>
    <dbReference type="NCBI Taxonomy" id="171693"/>
    <lineage>
        <taxon>Bacteria</taxon>
        <taxon>Bacillati</taxon>
        <taxon>Bacillota</taxon>
        <taxon>Bacilli</taxon>
        <taxon>Bacillales</taxon>
        <taxon>Bacillaceae</taxon>
        <taxon>Oceanobacillus</taxon>
    </lineage>
</organism>
<proteinExistence type="predicted"/>
<accession>A0A0U9HDM4</accession>